<sequence>MVVDSILSSTRQGPACKNDAKALQFIEEVTTNIDACSAREGLEADIVSRNMETEKKLGEKGYFPQEGFIILQCIPVPPNCLSLPDISDGVSIKSSDPSLSMLKKVLRQVDPIKSSRSGAPNFESHEVEANDLQVAVDSYLQARGATKSARDVEPGYGVNKQAIESSKNAWLEKMKTLFIRKGCGFASRSVITGDSYKQVNEIGIAYEIDQRIAFEERVADHNKEYLQKLVDNKLCLAYRDGYSTYSLREGPPTTHKHSLQALPVYIHDDHTVKINPLICGPLNADFDGDCIHLFFPQSLAAEAEVLELFSVEKQLLSSHSGYLNLQLTRDSLLSLKLMFKEYFLDRPAALQLAMFASPSLPQPAVLKSTDFRPRWTLMQTALPSRFNMMHCMLCSLHSISL</sequence>
<dbReference type="EC" id="2.7.7.6" evidence="1"/>
<dbReference type="EMBL" id="JAKUCV010002299">
    <property type="protein sequence ID" value="KAJ4843187.1"/>
    <property type="molecule type" value="Genomic_DNA"/>
</dbReference>
<evidence type="ECO:0000256" key="1">
    <source>
        <dbReference type="ARBA" id="ARBA00012418"/>
    </source>
</evidence>
<evidence type="ECO:0000259" key="6">
    <source>
        <dbReference type="SMART" id="SM00663"/>
    </source>
</evidence>
<dbReference type="OrthoDB" id="1732754at2759"/>
<dbReference type="Pfam" id="PF00623">
    <property type="entry name" value="RNA_pol_Rpb1_2"/>
    <property type="match status" value="2"/>
</dbReference>
<accession>A0A9Q0G6N9</accession>
<evidence type="ECO:0000256" key="5">
    <source>
        <dbReference type="ARBA" id="ARBA00023163"/>
    </source>
</evidence>
<reference evidence="7" key="1">
    <citation type="submission" date="2022-02" db="EMBL/GenBank/DDBJ databases">
        <authorList>
            <person name="Henning P.M."/>
            <person name="McCubbin A.G."/>
            <person name="Shore J.S."/>
        </authorList>
    </citation>
    <scope>NUCLEOTIDE SEQUENCE</scope>
    <source>
        <strain evidence="7">F60SS</strain>
        <tissue evidence="7">Leaves</tissue>
    </source>
</reference>
<evidence type="ECO:0000256" key="4">
    <source>
        <dbReference type="ARBA" id="ARBA00022695"/>
    </source>
</evidence>
<keyword evidence="2" id="KW-0240">DNA-directed RNA polymerase</keyword>
<protein>
    <recommendedName>
        <fullName evidence="1">DNA-directed RNA polymerase</fullName>
        <ecNumber evidence="1">2.7.7.6</ecNumber>
    </recommendedName>
</protein>
<organism evidence="7 8">
    <name type="scientific">Turnera subulata</name>
    <dbReference type="NCBI Taxonomy" id="218843"/>
    <lineage>
        <taxon>Eukaryota</taxon>
        <taxon>Viridiplantae</taxon>
        <taxon>Streptophyta</taxon>
        <taxon>Embryophyta</taxon>
        <taxon>Tracheophyta</taxon>
        <taxon>Spermatophyta</taxon>
        <taxon>Magnoliopsida</taxon>
        <taxon>eudicotyledons</taxon>
        <taxon>Gunneridae</taxon>
        <taxon>Pentapetalae</taxon>
        <taxon>rosids</taxon>
        <taxon>fabids</taxon>
        <taxon>Malpighiales</taxon>
        <taxon>Passifloraceae</taxon>
        <taxon>Turnera</taxon>
    </lineage>
</organism>
<evidence type="ECO:0000256" key="3">
    <source>
        <dbReference type="ARBA" id="ARBA00022679"/>
    </source>
</evidence>
<dbReference type="InterPro" id="IPR045867">
    <property type="entry name" value="DNA-dir_RpoC_beta_prime"/>
</dbReference>
<dbReference type="PANTHER" id="PTHR19376">
    <property type="entry name" value="DNA-DIRECTED RNA POLYMERASE"/>
    <property type="match status" value="1"/>
</dbReference>
<proteinExistence type="predicted"/>
<dbReference type="SMART" id="SM00663">
    <property type="entry name" value="RPOLA_N"/>
    <property type="match status" value="1"/>
</dbReference>
<dbReference type="SUPFAM" id="SSF64484">
    <property type="entry name" value="beta and beta-prime subunits of DNA dependent RNA-polymerase"/>
    <property type="match status" value="1"/>
</dbReference>
<name>A0A9Q0G6N9_9ROSI</name>
<keyword evidence="8" id="KW-1185">Reference proteome</keyword>
<gene>
    <name evidence="7" type="ORF">Tsubulata_008102</name>
</gene>
<dbReference type="Gene3D" id="2.40.40.20">
    <property type="match status" value="1"/>
</dbReference>
<keyword evidence="5" id="KW-0804">Transcription</keyword>
<dbReference type="PANTHER" id="PTHR19376:SF51">
    <property type="entry name" value="DNA-DIRECTED RNA POLYMERASE V SUBUNIT 1"/>
    <property type="match status" value="1"/>
</dbReference>
<dbReference type="InterPro" id="IPR000722">
    <property type="entry name" value="RNA_pol_asu"/>
</dbReference>
<keyword evidence="3" id="KW-0808">Transferase</keyword>
<dbReference type="GO" id="GO:0003677">
    <property type="term" value="F:DNA binding"/>
    <property type="evidence" value="ECO:0007669"/>
    <property type="project" value="InterPro"/>
</dbReference>
<keyword evidence="4" id="KW-0548">Nucleotidyltransferase</keyword>
<dbReference type="GO" id="GO:0000428">
    <property type="term" value="C:DNA-directed RNA polymerase complex"/>
    <property type="evidence" value="ECO:0007669"/>
    <property type="project" value="UniProtKB-KW"/>
</dbReference>
<evidence type="ECO:0000313" key="7">
    <source>
        <dbReference type="EMBL" id="KAJ4843187.1"/>
    </source>
</evidence>
<dbReference type="InterPro" id="IPR006592">
    <property type="entry name" value="RNA_pol_N"/>
</dbReference>
<reference evidence="7" key="2">
    <citation type="journal article" date="2023" name="Plants (Basel)">
        <title>Annotation of the Turnera subulata (Passifloraceae) Draft Genome Reveals the S-Locus Evolved after the Divergence of Turneroideae from Passifloroideae in a Stepwise Manner.</title>
        <authorList>
            <person name="Henning P.M."/>
            <person name="Roalson E.H."/>
            <person name="Mir W."/>
            <person name="McCubbin A.G."/>
            <person name="Shore J.S."/>
        </authorList>
    </citation>
    <scope>NUCLEOTIDE SEQUENCE</scope>
    <source>
        <strain evidence="7">F60SS</strain>
    </source>
</reference>
<dbReference type="Proteomes" id="UP001141552">
    <property type="component" value="Unassembled WGS sequence"/>
</dbReference>
<comment type="caution">
    <text evidence="7">The sequence shown here is derived from an EMBL/GenBank/DDBJ whole genome shotgun (WGS) entry which is preliminary data.</text>
</comment>
<feature type="domain" description="RNA polymerase N-terminal" evidence="6">
    <location>
        <begin position="67"/>
        <end position="339"/>
    </location>
</feature>
<evidence type="ECO:0000313" key="8">
    <source>
        <dbReference type="Proteomes" id="UP001141552"/>
    </source>
</evidence>
<dbReference type="GO" id="GO:0003899">
    <property type="term" value="F:DNA-directed RNA polymerase activity"/>
    <property type="evidence" value="ECO:0007669"/>
    <property type="project" value="UniProtKB-EC"/>
</dbReference>
<dbReference type="AlphaFoldDB" id="A0A9Q0G6N9"/>
<dbReference type="GO" id="GO:0006351">
    <property type="term" value="P:DNA-templated transcription"/>
    <property type="evidence" value="ECO:0007669"/>
    <property type="project" value="InterPro"/>
</dbReference>
<evidence type="ECO:0000256" key="2">
    <source>
        <dbReference type="ARBA" id="ARBA00022478"/>
    </source>
</evidence>